<dbReference type="InterPro" id="IPR035906">
    <property type="entry name" value="MetI-like_sf"/>
</dbReference>
<keyword evidence="4 7" id="KW-0812">Transmembrane</keyword>
<evidence type="ECO:0000256" key="3">
    <source>
        <dbReference type="ARBA" id="ARBA00022475"/>
    </source>
</evidence>
<feature type="transmembrane region" description="Helical" evidence="7">
    <location>
        <begin position="285"/>
        <end position="310"/>
    </location>
</feature>
<evidence type="ECO:0000256" key="4">
    <source>
        <dbReference type="ARBA" id="ARBA00022692"/>
    </source>
</evidence>
<evidence type="ECO:0000313" key="10">
    <source>
        <dbReference type="Proteomes" id="UP000000323"/>
    </source>
</evidence>
<dbReference type="Proteomes" id="UP000000323">
    <property type="component" value="Chromosome 2"/>
</dbReference>
<evidence type="ECO:0000256" key="6">
    <source>
        <dbReference type="ARBA" id="ARBA00023136"/>
    </source>
</evidence>
<name>D1CGN3_THET1</name>
<dbReference type="EMBL" id="CP001826">
    <property type="protein sequence ID" value="ACZ42904.1"/>
    <property type="molecule type" value="Genomic_DNA"/>
</dbReference>
<feature type="transmembrane region" description="Helical" evidence="7">
    <location>
        <begin position="183"/>
        <end position="205"/>
    </location>
</feature>
<evidence type="ECO:0000256" key="7">
    <source>
        <dbReference type="RuleBase" id="RU363032"/>
    </source>
</evidence>
<accession>D1CGN3</accession>
<dbReference type="PROSITE" id="PS50928">
    <property type="entry name" value="ABC_TM1"/>
    <property type="match status" value="1"/>
</dbReference>
<evidence type="ECO:0000256" key="1">
    <source>
        <dbReference type="ARBA" id="ARBA00004651"/>
    </source>
</evidence>
<dbReference type="eggNOG" id="COG1175">
    <property type="taxonomic scope" value="Bacteria"/>
</dbReference>
<dbReference type="InterPro" id="IPR000515">
    <property type="entry name" value="MetI-like"/>
</dbReference>
<feature type="transmembrane region" description="Helical" evidence="7">
    <location>
        <begin position="132"/>
        <end position="153"/>
    </location>
</feature>
<dbReference type="PANTHER" id="PTHR43227">
    <property type="entry name" value="BLL4140 PROTEIN"/>
    <property type="match status" value="1"/>
</dbReference>
<dbReference type="RefSeq" id="WP_012875935.1">
    <property type="nucleotide sequence ID" value="NC_013526.1"/>
</dbReference>
<sequence length="319" mass="35909">MDLLEVSKGVGERLAEREVSRASYMSRFLRKRVSVTPYLFLLPALVIYLTFLVYPAIYSLYLSLTEWDGLSPQKKFVGLQNYISLWGDPVFRLALRNNVIWTVVTLLVPTIGGLALAVALNQPLRGRNLFRAVFYAPGVLPLVAVASIWGWIYNPNFGFINEMLRHIGLGSLAHGWLADYDTALPATLVTAIWQGIGLPMMFYLAGLQVIPQEQYEAAAIDGANAWQRFWHITLPWLSQTHVIVITLAVISSFRVFDLIYAMTYGGPGQTTQVLATWMYFNTFQYYHAGYGSAIAWVIAAISLLVTIPYIRLMARSQQE</sequence>
<feature type="transmembrane region" description="Helical" evidence="7">
    <location>
        <begin position="242"/>
        <end position="265"/>
    </location>
</feature>
<organism evidence="9 10">
    <name type="scientific">Thermobaculum terrenum (strain ATCC BAA-798 / CCMEE 7001 / YNP1)</name>
    <dbReference type="NCBI Taxonomy" id="525904"/>
    <lineage>
        <taxon>Bacteria</taxon>
        <taxon>Bacillati</taxon>
        <taxon>Chloroflexota</taxon>
        <taxon>Chloroflexia</taxon>
        <taxon>Candidatus Thermobaculales</taxon>
        <taxon>Candidatus Thermobaculaceae</taxon>
        <taxon>Thermobaculum</taxon>
    </lineage>
</organism>
<dbReference type="Pfam" id="PF00528">
    <property type="entry name" value="BPD_transp_1"/>
    <property type="match status" value="1"/>
</dbReference>
<dbReference type="STRING" id="525904.Tter_2000"/>
<comment type="subcellular location">
    <subcellularLocation>
        <location evidence="1 7">Cell membrane</location>
        <topology evidence="1 7">Multi-pass membrane protein</topology>
    </subcellularLocation>
</comment>
<dbReference type="CDD" id="cd06261">
    <property type="entry name" value="TM_PBP2"/>
    <property type="match status" value="1"/>
</dbReference>
<dbReference type="SUPFAM" id="SSF161098">
    <property type="entry name" value="MetI-like"/>
    <property type="match status" value="1"/>
</dbReference>
<feature type="transmembrane region" description="Helical" evidence="7">
    <location>
        <begin position="35"/>
        <end position="57"/>
    </location>
</feature>
<gene>
    <name evidence="9" type="ordered locus">Tter_2000</name>
</gene>
<proteinExistence type="inferred from homology"/>
<evidence type="ECO:0000256" key="2">
    <source>
        <dbReference type="ARBA" id="ARBA00022448"/>
    </source>
</evidence>
<keyword evidence="5 7" id="KW-1133">Transmembrane helix</keyword>
<dbReference type="GO" id="GO:0005886">
    <property type="term" value="C:plasma membrane"/>
    <property type="evidence" value="ECO:0007669"/>
    <property type="project" value="UniProtKB-SubCell"/>
</dbReference>
<dbReference type="KEGG" id="ttr:Tter_2000"/>
<keyword evidence="10" id="KW-1185">Reference proteome</keyword>
<feature type="transmembrane region" description="Helical" evidence="7">
    <location>
        <begin position="99"/>
        <end position="120"/>
    </location>
</feature>
<keyword evidence="3" id="KW-1003">Cell membrane</keyword>
<keyword evidence="2 7" id="KW-0813">Transport</keyword>
<dbReference type="Gene3D" id="1.10.3720.10">
    <property type="entry name" value="MetI-like"/>
    <property type="match status" value="1"/>
</dbReference>
<dbReference type="GO" id="GO:0055085">
    <property type="term" value="P:transmembrane transport"/>
    <property type="evidence" value="ECO:0007669"/>
    <property type="project" value="InterPro"/>
</dbReference>
<evidence type="ECO:0000256" key="5">
    <source>
        <dbReference type="ARBA" id="ARBA00022989"/>
    </source>
</evidence>
<evidence type="ECO:0000259" key="8">
    <source>
        <dbReference type="PROSITE" id="PS50928"/>
    </source>
</evidence>
<comment type="similarity">
    <text evidence="7">Belongs to the binding-protein-dependent transport system permease family.</text>
</comment>
<dbReference type="HOGENOM" id="CLU_016047_0_0_0"/>
<feature type="domain" description="ABC transmembrane type-1" evidence="8">
    <location>
        <begin position="95"/>
        <end position="309"/>
    </location>
</feature>
<dbReference type="PANTHER" id="PTHR43227:SF11">
    <property type="entry name" value="BLL4140 PROTEIN"/>
    <property type="match status" value="1"/>
</dbReference>
<dbReference type="InterPro" id="IPR050809">
    <property type="entry name" value="UgpAE/MalFG_permease"/>
</dbReference>
<evidence type="ECO:0000313" key="9">
    <source>
        <dbReference type="EMBL" id="ACZ42904.1"/>
    </source>
</evidence>
<dbReference type="AlphaFoldDB" id="D1CGN3"/>
<protein>
    <submittedName>
        <fullName evidence="9">Binding-protein-dependent transport systems inner membrane component</fullName>
    </submittedName>
</protein>
<keyword evidence="6 7" id="KW-0472">Membrane</keyword>
<reference evidence="10" key="1">
    <citation type="journal article" date="2010" name="Stand. Genomic Sci.">
        <title>Complete genome sequence of 'Thermobaculum terrenum' type strain (YNP1).</title>
        <authorList>
            <person name="Kiss H."/>
            <person name="Cleland D."/>
            <person name="Lapidus A."/>
            <person name="Lucas S."/>
            <person name="Glavina Del Rio T."/>
            <person name="Nolan M."/>
            <person name="Tice H."/>
            <person name="Han C."/>
            <person name="Goodwin L."/>
            <person name="Pitluck S."/>
            <person name="Liolios K."/>
            <person name="Ivanova N."/>
            <person name="Mavromatis K."/>
            <person name="Ovchinnikova G."/>
            <person name="Pati A."/>
            <person name="Chen A."/>
            <person name="Palaniappan K."/>
            <person name="Land M."/>
            <person name="Hauser L."/>
            <person name="Chang Y."/>
            <person name="Jeffries C."/>
            <person name="Lu M."/>
            <person name="Brettin T."/>
            <person name="Detter J."/>
            <person name="Goker M."/>
            <person name="Tindall B."/>
            <person name="Beck B."/>
            <person name="McDermott T."/>
            <person name="Woyke T."/>
            <person name="Bristow J."/>
            <person name="Eisen J."/>
            <person name="Markowitz V."/>
            <person name="Hugenholtz P."/>
            <person name="Kyrpides N."/>
            <person name="Klenk H."/>
            <person name="Cheng J."/>
        </authorList>
    </citation>
    <scope>NUCLEOTIDE SEQUENCE [LARGE SCALE GENOMIC DNA]</scope>
    <source>
        <strain evidence="10">ATCC BAA-798 / YNP1</strain>
    </source>
</reference>